<accession>A0ABX0TN55</accession>
<keyword evidence="3" id="KW-0238">DNA-binding</keyword>
<dbReference type="Gene3D" id="3.40.50.2300">
    <property type="match status" value="1"/>
</dbReference>
<sequence length="144" mass="15467">MKTEMLFAKRARKIHRILIVEDEPLVAFDNEHFLRDAGYEIVATVDTVPEAAAHIAAHKPDLVLADVSLSDGGNGLDIARAAKAKKIPVIFVTGSNLDGEAKLAMGVLAKPYNQRDLLATIEAVDAKLGGGKPKRVPKGLTLFD</sequence>
<dbReference type="PROSITE" id="PS50110">
    <property type="entry name" value="RESPONSE_REGULATORY"/>
    <property type="match status" value="1"/>
</dbReference>
<evidence type="ECO:0000256" key="2">
    <source>
        <dbReference type="ARBA" id="ARBA00023012"/>
    </source>
</evidence>
<dbReference type="EMBL" id="JAAOZC010000001">
    <property type="protein sequence ID" value="NIJ06946.1"/>
    <property type="molecule type" value="Genomic_DNA"/>
</dbReference>
<dbReference type="SUPFAM" id="SSF52172">
    <property type="entry name" value="CheY-like"/>
    <property type="match status" value="1"/>
</dbReference>
<dbReference type="InterPro" id="IPR001789">
    <property type="entry name" value="Sig_transdc_resp-reg_receiver"/>
</dbReference>
<evidence type="ECO:0000313" key="6">
    <source>
        <dbReference type="EMBL" id="NIJ06946.1"/>
    </source>
</evidence>
<evidence type="ECO:0000256" key="1">
    <source>
        <dbReference type="ARBA" id="ARBA00022553"/>
    </source>
</evidence>
<keyword evidence="7" id="KW-1185">Reference proteome</keyword>
<evidence type="ECO:0000259" key="5">
    <source>
        <dbReference type="PROSITE" id="PS50110"/>
    </source>
</evidence>
<comment type="caution">
    <text evidence="6">The sequence shown here is derived from an EMBL/GenBank/DDBJ whole genome shotgun (WGS) entry which is preliminary data.</text>
</comment>
<reference evidence="6 7" key="1">
    <citation type="submission" date="2020-03" db="EMBL/GenBank/DDBJ databases">
        <title>Genomic Encyclopedia of Type Strains, Phase III (KMG-III): the genomes of soil and plant-associated and newly described type strains.</title>
        <authorList>
            <person name="Whitman W."/>
        </authorList>
    </citation>
    <scope>NUCLEOTIDE SEQUENCE [LARGE SCALE GENOMIC DNA]</scope>
    <source>
        <strain evidence="6 7">CECT 8804</strain>
    </source>
</reference>
<gene>
    <name evidence="6" type="ORF">FHS31_000528</name>
</gene>
<evidence type="ECO:0000313" key="7">
    <source>
        <dbReference type="Proteomes" id="UP000727456"/>
    </source>
</evidence>
<dbReference type="InterPro" id="IPR011006">
    <property type="entry name" value="CheY-like_superfamily"/>
</dbReference>
<dbReference type="SMART" id="SM00448">
    <property type="entry name" value="REC"/>
    <property type="match status" value="1"/>
</dbReference>
<dbReference type="PANTHER" id="PTHR48111">
    <property type="entry name" value="REGULATOR OF RPOS"/>
    <property type="match status" value="1"/>
</dbReference>
<dbReference type="Proteomes" id="UP000727456">
    <property type="component" value="Unassembled WGS sequence"/>
</dbReference>
<keyword evidence="2" id="KW-0902">Two-component regulatory system</keyword>
<evidence type="ECO:0000256" key="4">
    <source>
        <dbReference type="PROSITE-ProRule" id="PRU00169"/>
    </source>
</evidence>
<keyword evidence="1 4" id="KW-0597">Phosphoprotein</keyword>
<evidence type="ECO:0000256" key="3">
    <source>
        <dbReference type="ARBA" id="ARBA00023125"/>
    </source>
</evidence>
<proteinExistence type="predicted"/>
<organism evidence="6 7">
    <name type="scientific">Sphingomonas vulcanisoli</name>
    <dbReference type="NCBI Taxonomy" id="1658060"/>
    <lineage>
        <taxon>Bacteria</taxon>
        <taxon>Pseudomonadati</taxon>
        <taxon>Pseudomonadota</taxon>
        <taxon>Alphaproteobacteria</taxon>
        <taxon>Sphingomonadales</taxon>
        <taxon>Sphingomonadaceae</taxon>
        <taxon>Sphingomonas</taxon>
    </lineage>
</organism>
<protein>
    <submittedName>
        <fullName evidence="6">CheY-like chemotaxis protein</fullName>
    </submittedName>
</protein>
<dbReference type="PANTHER" id="PTHR48111:SF40">
    <property type="entry name" value="PHOSPHATE REGULON TRANSCRIPTIONAL REGULATORY PROTEIN PHOB"/>
    <property type="match status" value="1"/>
</dbReference>
<feature type="domain" description="Response regulatory" evidence="5">
    <location>
        <begin position="16"/>
        <end position="125"/>
    </location>
</feature>
<feature type="modified residue" description="4-aspartylphosphate" evidence="4">
    <location>
        <position position="66"/>
    </location>
</feature>
<dbReference type="Pfam" id="PF00072">
    <property type="entry name" value="Response_reg"/>
    <property type="match status" value="1"/>
</dbReference>
<name>A0ABX0TN55_9SPHN</name>
<dbReference type="InterPro" id="IPR039420">
    <property type="entry name" value="WalR-like"/>
</dbReference>